<proteinExistence type="predicted"/>
<feature type="transmembrane region" description="Helical" evidence="1">
    <location>
        <begin position="15"/>
        <end position="35"/>
    </location>
</feature>
<dbReference type="InterPro" id="IPR028087">
    <property type="entry name" value="Tad_N"/>
</dbReference>
<accession>A0AB38T9J2</accession>
<sequence length="506" mass="53647">MLRTIRAFWHDQRGIALILVSVTLPAIIGFSLLAIDMSRVNNLHNDLQKGADALALAAAAELDGQSDSITRGDHALATLVANKYTFSTSGPPQTLAAAGVTRRYLRSIPATLNPGKSSEVAGDARPITDVITDEVTDAKAARFVEVKVTPVGFSAIFPASFLTGNAANNSFDVGASAVAGFSTSVCDYTPVFICNPYEKTEAAGGLTLEQAASSRAQRRRQLILRGDKFYGPGNFSFLESPAGNGAPALKDSLAKIKPVSCYSQNGVNTKPGQNKGPVENGLNARFGLTSTYVTSDPPAQNVRMGVKNVTCNTDKTVKSVTYNTAAQGTTGLPRDGCYPNNCTPLDPAHPADAGMLGDGNWNPSGYWTANHLVPGSTTTSRPFPTDGGFTATGTEAATRYDIYKYEVDHGMIGDKSTSGDTGLPLCNQTPIAIPDRRILYGAILDCSKLALNGNVDNVPVRAFGSFFITEPIKDGKEIYVELVDITGKGGRGTLDNFLRDEAQVYR</sequence>
<feature type="domain" description="Putative Flp pilus-assembly TadG-like N-terminal" evidence="2">
    <location>
        <begin position="16"/>
        <end position="60"/>
    </location>
</feature>
<protein>
    <submittedName>
        <fullName evidence="3">Pilus assembly protein TadG-related protein</fullName>
    </submittedName>
</protein>
<name>A0AB38T9J2_9HYPH</name>
<evidence type="ECO:0000256" key="1">
    <source>
        <dbReference type="SAM" id="Phobius"/>
    </source>
</evidence>
<gene>
    <name evidence="3" type="ORF">LRP29_29635</name>
</gene>
<reference evidence="3 4" key="1">
    <citation type="journal article" date="2022" name="Microbiol. Resour. Announc.">
        <title>Complete Genome Sequence of Mesorhizobium ciceri Strain R30, a Rhizobium Used as a Commercial Inoculant for Chickpea in Argentina.</title>
        <authorList>
            <person name="Foresto E."/>
            <person name="Revale S."/>
            <person name="Primo E."/>
            <person name="Nievas F."/>
            <person name="Carezzano E."/>
            <person name="Puente M."/>
            <person name="Alzari P."/>
            <person name="Mart M."/>
            <person name="Ben-Assaya M."/>
            <person name="Mornico D."/>
            <person name="Santoro M."/>
            <person name="Mart F."/>
            <person name="Giordano W."/>
            <person name="Bogino P."/>
        </authorList>
    </citation>
    <scope>NUCLEOTIDE SEQUENCE [LARGE SCALE GENOMIC DNA]</scope>
    <source>
        <strain evidence="3 4">R30</strain>
    </source>
</reference>
<dbReference type="EMBL" id="CP088147">
    <property type="protein sequence ID" value="UTU51577.1"/>
    <property type="molecule type" value="Genomic_DNA"/>
</dbReference>
<dbReference type="Pfam" id="PF13400">
    <property type="entry name" value="Tad"/>
    <property type="match status" value="1"/>
</dbReference>
<dbReference type="AlphaFoldDB" id="A0AB38T9J2"/>
<dbReference type="RefSeq" id="WP_024502273.1">
    <property type="nucleotide sequence ID" value="NZ_CP088147.1"/>
</dbReference>
<evidence type="ECO:0000313" key="3">
    <source>
        <dbReference type="EMBL" id="UTU51577.1"/>
    </source>
</evidence>
<keyword evidence="1" id="KW-0472">Membrane</keyword>
<keyword evidence="1" id="KW-1133">Transmembrane helix</keyword>
<keyword evidence="4" id="KW-1185">Reference proteome</keyword>
<evidence type="ECO:0000259" key="2">
    <source>
        <dbReference type="Pfam" id="PF13400"/>
    </source>
</evidence>
<dbReference type="Proteomes" id="UP001060070">
    <property type="component" value="Chromosome"/>
</dbReference>
<evidence type="ECO:0000313" key="4">
    <source>
        <dbReference type="Proteomes" id="UP001060070"/>
    </source>
</evidence>
<organism evidence="3 4">
    <name type="scientific">Mesorhizobium ciceri</name>
    <dbReference type="NCBI Taxonomy" id="39645"/>
    <lineage>
        <taxon>Bacteria</taxon>
        <taxon>Pseudomonadati</taxon>
        <taxon>Pseudomonadota</taxon>
        <taxon>Alphaproteobacteria</taxon>
        <taxon>Hyphomicrobiales</taxon>
        <taxon>Phyllobacteriaceae</taxon>
        <taxon>Mesorhizobium</taxon>
    </lineage>
</organism>
<keyword evidence="1" id="KW-0812">Transmembrane</keyword>